<name>S4YS90_SERPL</name>
<accession>S4YS90</accession>
<dbReference type="Proteomes" id="UP000014900">
    <property type="component" value="Chromosome"/>
</dbReference>
<dbReference type="KEGG" id="sry:M621_22415"/>
<reference evidence="1 2" key="1">
    <citation type="journal article" date="2013" name="Genome Announc.">
        <title>Genome Sequence of Serratia plymuthica Strain S13, an Endophyte with Germination- and Plant-Growth-Promoting Activity from the Flower of Styrian Oil Pumpkin.</title>
        <authorList>
            <person name="Muller H."/>
            <person name="Furnkranz M."/>
            <person name="Grube M."/>
            <person name="Berg G."/>
        </authorList>
    </citation>
    <scope>NUCLEOTIDE SEQUENCE [LARGE SCALE GENOMIC DNA]</scope>
    <source>
        <strain evidence="1">S13</strain>
    </source>
</reference>
<dbReference type="AlphaFoldDB" id="S4YS90"/>
<organism evidence="1 2">
    <name type="scientific">Serratia plymuthica S13</name>
    <dbReference type="NCBI Taxonomy" id="1348660"/>
    <lineage>
        <taxon>Bacteria</taxon>
        <taxon>Pseudomonadati</taxon>
        <taxon>Pseudomonadota</taxon>
        <taxon>Gammaproteobacteria</taxon>
        <taxon>Enterobacterales</taxon>
        <taxon>Yersiniaceae</taxon>
        <taxon>Serratia</taxon>
    </lineage>
</organism>
<dbReference type="EMBL" id="CP006566">
    <property type="protein sequence ID" value="AGP47376.1"/>
    <property type="molecule type" value="Genomic_DNA"/>
</dbReference>
<dbReference type="InterPro" id="IPR010906">
    <property type="entry name" value="Phage_lambda_Nu1_terminase-ssu"/>
</dbReference>
<evidence type="ECO:0000313" key="1">
    <source>
        <dbReference type="EMBL" id="AGP47376.1"/>
    </source>
</evidence>
<dbReference type="Pfam" id="PF07471">
    <property type="entry name" value="Phage_Nu1"/>
    <property type="match status" value="1"/>
</dbReference>
<proteinExistence type="predicted"/>
<gene>
    <name evidence="1" type="ORF">M621_22415</name>
</gene>
<sequence>MDRQFCMLALLRIAGDIRSLLGGMPLSMRKRFPELESHHIEFLKCEIVKVMNKAEGLDELLPDLLEEYQRQSSV</sequence>
<evidence type="ECO:0000313" key="2">
    <source>
        <dbReference type="Proteomes" id="UP000014900"/>
    </source>
</evidence>
<dbReference type="HOGENOM" id="CLU_101608_2_0_6"/>
<protein>
    <submittedName>
        <fullName evidence="1">Uncharacterized protein</fullName>
    </submittedName>
</protein>
<dbReference type="PATRIC" id="fig|1348660.3.peg.4388"/>